<dbReference type="AlphaFoldDB" id="A0A370DCR4"/>
<name>A0A370DCR4_9GAMM</name>
<comment type="caution">
    <text evidence="1">The sequence shown here is derived from an EMBL/GenBank/DDBJ whole genome shotgun (WGS) entry which is preliminary data.</text>
</comment>
<dbReference type="EMBL" id="QFXE01000021">
    <property type="protein sequence ID" value="RDH82164.1"/>
    <property type="molecule type" value="Genomic_DNA"/>
</dbReference>
<reference evidence="1 2" key="1">
    <citation type="journal article" date="2018" name="ISME J.">
        <title>Endosymbiont genomes yield clues of tubeworm success.</title>
        <authorList>
            <person name="Li Y."/>
            <person name="Liles M.R."/>
            <person name="Halanych K.M."/>
        </authorList>
    </citation>
    <scope>NUCLEOTIDE SEQUENCE [LARGE SCALE GENOMIC DNA]</scope>
    <source>
        <strain evidence="1">A1462</strain>
    </source>
</reference>
<organism evidence="1 2">
    <name type="scientific">endosymbiont of Escarpia spicata</name>
    <dbReference type="NCBI Taxonomy" id="2200908"/>
    <lineage>
        <taxon>Bacteria</taxon>
        <taxon>Pseudomonadati</taxon>
        <taxon>Pseudomonadota</taxon>
        <taxon>Gammaproteobacteria</taxon>
        <taxon>sulfur-oxidizing symbionts</taxon>
    </lineage>
</organism>
<protein>
    <submittedName>
        <fullName evidence="1">Uncharacterized protein</fullName>
    </submittedName>
</protein>
<proteinExistence type="predicted"/>
<evidence type="ECO:0000313" key="1">
    <source>
        <dbReference type="EMBL" id="RDH82164.1"/>
    </source>
</evidence>
<sequence length="262" mass="29257">MKLFSFRNFRVLVLLILLATAAIYTHGQRLDSTDWIDPLEVMVFPVNGDGDPATAVYIKGLTDADFAPIDRFTERQGEKYDLLADPPTLTRIGPLVSSVPPEPPEIGANVLSSVFWSLRMRYWAWKHTPDDVSNRERVRVFVRYQQPDGGEPLAHSLGLQKGLLGLVYAYADESQNARNNLVITHELLHTVGATDKYGPSGVPLFPDGFAEPDRKPFFPQRRCEIMAGRVMLSEEVVEMASGLRQCLVGEATAREIGWIEGD</sequence>
<gene>
    <name evidence="1" type="ORF">DIZ78_17265</name>
</gene>
<accession>A0A370DCR4</accession>
<evidence type="ECO:0000313" key="2">
    <source>
        <dbReference type="Proteomes" id="UP000254771"/>
    </source>
</evidence>
<dbReference type="Proteomes" id="UP000254771">
    <property type="component" value="Unassembled WGS sequence"/>
</dbReference>
<keyword evidence="2" id="KW-1185">Reference proteome</keyword>